<comment type="caution">
    <text evidence="1">The sequence shown here is derived from an EMBL/GenBank/DDBJ whole genome shotgun (WGS) entry which is preliminary data.</text>
</comment>
<reference evidence="1 2" key="1">
    <citation type="submission" date="2017-11" db="EMBL/GenBank/DDBJ databases">
        <title>Isolation and Characterization of Methanofollis Species from Methane Seep Offshore SW Taiwan.</title>
        <authorList>
            <person name="Teng N.-H."/>
            <person name="Lai M.-C."/>
            <person name="Chen S.-C."/>
        </authorList>
    </citation>
    <scope>NUCLEOTIDE SEQUENCE [LARGE SCALE GENOMIC DNA]</scope>
    <source>
        <strain evidence="1 2">FWC-SCC2</strain>
    </source>
</reference>
<dbReference type="RefSeq" id="WP_130647599.1">
    <property type="nucleotide sequence ID" value="NZ_PGCL01000006.1"/>
</dbReference>
<accession>A0A483CLW7</accession>
<organism evidence="1 2">
    <name type="scientific">Methanofollis fontis</name>
    <dbReference type="NCBI Taxonomy" id="2052832"/>
    <lineage>
        <taxon>Archaea</taxon>
        <taxon>Methanobacteriati</taxon>
        <taxon>Methanobacteriota</taxon>
        <taxon>Stenosarchaea group</taxon>
        <taxon>Methanomicrobia</taxon>
        <taxon>Methanomicrobiales</taxon>
        <taxon>Methanomicrobiaceae</taxon>
        <taxon>Methanofollis</taxon>
    </lineage>
</organism>
<evidence type="ECO:0000313" key="1">
    <source>
        <dbReference type="EMBL" id="TAJ43485.1"/>
    </source>
</evidence>
<dbReference type="EMBL" id="PGCL01000006">
    <property type="protein sequence ID" value="TAJ43485.1"/>
    <property type="molecule type" value="Genomic_DNA"/>
</dbReference>
<protein>
    <submittedName>
        <fullName evidence="1">Uncharacterized protein</fullName>
    </submittedName>
</protein>
<evidence type="ECO:0000313" key="2">
    <source>
        <dbReference type="Proteomes" id="UP000292580"/>
    </source>
</evidence>
<name>A0A483CLW7_9EURY</name>
<dbReference type="AlphaFoldDB" id="A0A483CLW7"/>
<sequence length="63" mass="6988">MGFKKIGRIGLFEGRMICVLDGLGGFFFDEHALQSMRDGRTIGTVGRSRSGRAVNMHLNGRLF</sequence>
<proteinExistence type="predicted"/>
<feature type="non-terminal residue" evidence="1">
    <location>
        <position position="63"/>
    </location>
</feature>
<dbReference type="OrthoDB" id="110589at2157"/>
<dbReference type="Proteomes" id="UP000292580">
    <property type="component" value="Unassembled WGS sequence"/>
</dbReference>
<gene>
    <name evidence="1" type="ORF">CUJ86_10885</name>
</gene>
<keyword evidence="2" id="KW-1185">Reference proteome</keyword>